<dbReference type="CDD" id="cd06261">
    <property type="entry name" value="TM_PBP2"/>
    <property type="match status" value="1"/>
</dbReference>
<evidence type="ECO:0000256" key="3">
    <source>
        <dbReference type="ARBA" id="ARBA00010072"/>
    </source>
</evidence>
<feature type="transmembrane region" description="Helical" evidence="10">
    <location>
        <begin position="65"/>
        <end position="85"/>
    </location>
</feature>
<protein>
    <submittedName>
        <fullName evidence="12">Amino acid ABC transporter permease</fullName>
    </submittedName>
</protein>
<name>A0A370L5E6_9HYPH</name>
<evidence type="ECO:0000256" key="7">
    <source>
        <dbReference type="ARBA" id="ARBA00022970"/>
    </source>
</evidence>
<evidence type="ECO:0000256" key="5">
    <source>
        <dbReference type="ARBA" id="ARBA00022475"/>
    </source>
</evidence>
<keyword evidence="4 10" id="KW-0813">Transport</keyword>
<dbReference type="InterPro" id="IPR000515">
    <property type="entry name" value="MetI-like"/>
</dbReference>
<dbReference type="InterPro" id="IPR043429">
    <property type="entry name" value="ArtM/GltK/GlnP/TcyL/YhdX-like"/>
</dbReference>
<dbReference type="PROSITE" id="PS50928">
    <property type="entry name" value="ABC_TM1"/>
    <property type="match status" value="1"/>
</dbReference>
<feature type="transmembrane region" description="Helical" evidence="10">
    <location>
        <begin position="15"/>
        <end position="44"/>
    </location>
</feature>
<comment type="similarity">
    <text evidence="3">Belongs to the binding-protein-dependent transport system permease family. HisMQ subfamily.</text>
</comment>
<dbReference type="Pfam" id="PF00528">
    <property type="entry name" value="BPD_transp_1"/>
    <property type="match status" value="1"/>
</dbReference>
<evidence type="ECO:0000256" key="9">
    <source>
        <dbReference type="ARBA" id="ARBA00023136"/>
    </source>
</evidence>
<feature type="transmembrane region" description="Helical" evidence="10">
    <location>
        <begin position="190"/>
        <end position="209"/>
    </location>
</feature>
<dbReference type="SUPFAM" id="SSF161098">
    <property type="entry name" value="MetI-like"/>
    <property type="match status" value="1"/>
</dbReference>
<dbReference type="RefSeq" id="WP_114830134.1">
    <property type="nucleotide sequence ID" value="NZ_QQTO01000007.1"/>
</dbReference>
<sequence>MLEFDFSPLVESWRFLALGLSVTLGLSAAVIVSSTVLGVLVGVGRVYGPRWLRLALTFYVDSMRAVPVLVVLIWTFFAFPLAFGVTLPPLAAAFAALTVHVGSYVSEIVRGGIESVRAGQMRAALALGMTTSQAIRQVILPQAAIRMLPPYASIVTMTIKETAVSAVIAVPEFMRSSEVVSSQSLRPLEVYTVALVVYFLLMFPVARGVDRIYRRLAHLGRS</sequence>
<gene>
    <name evidence="12" type="ORF">DWE98_15360</name>
</gene>
<evidence type="ECO:0000313" key="13">
    <source>
        <dbReference type="Proteomes" id="UP000255207"/>
    </source>
</evidence>
<organism evidence="12 13">
    <name type="scientific">Bosea caraganae</name>
    <dbReference type="NCBI Taxonomy" id="2763117"/>
    <lineage>
        <taxon>Bacteria</taxon>
        <taxon>Pseudomonadati</taxon>
        <taxon>Pseudomonadota</taxon>
        <taxon>Alphaproteobacteria</taxon>
        <taxon>Hyphomicrobiales</taxon>
        <taxon>Boseaceae</taxon>
        <taxon>Bosea</taxon>
    </lineage>
</organism>
<dbReference type="NCBIfam" id="TIGR01726">
    <property type="entry name" value="HEQRo_perm_3TM"/>
    <property type="match status" value="1"/>
</dbReference>
<evidence type="ECO:0000256" key="1">
    <source>
        <dbReference type="ARBA" id="ARBA00003159"/>
    </source>
</evidence>
<dbReference type="EMBL" id="QQTP01000007">
    <property type="protein sequence ID" value="RDJ24276.1"/>
    <property type="molecule type" value="Genomic_DNA"/>
</dbReference>
<keyword evidence="8 10" id="KW-1133">Transmembrane helix</keyword>
<dbReference type="PANTHER" id="PTHR30614:SF20">
    <property type="entry name" value="GLUTAMINE TRANSPORT SYSTEM PERMEASE PROTEIN GLNP"/>
    <property type="match status" value="1"/>
</dbReference>
<comment type="caution">
    <text evidence="12">The sequence shown here is derived from an EMBL/GenBank/DDBJ whole genome shotgun (WGS) entry which is preliminary data.</text>
</comment>
<feature type="domain" description="ABC transmembrane type-1" evidence="11">
    <location>
        <begin position="20"/>
        <end position="206"/>
    </location>
</feature>
<evidence type="ECO:0000259" key="11">
    <source>
        <dbReference type="PROSITE" id="PS50928"/>
    </source>
</evidence>
<dbReference type="GO" id="GO:0043190">
    <property type="term" value="C:ATP-binding cassette (ABC) transporter complex"/>
    <property type="evidence" value="ECO:0007669"/>
    <property type="project" value="InterPro"/>
</dbReference>
<comment type="function">
    <text evidence="1">Part of the binding-protein-dependent transport system for glutamine; probably responsible for the translocation of the substrate across the membrane.</text>
</comment>
<evidence type="ECO:0000313" key="12">
    <source>
        <dbReference type="EMBL" id="RDJ24276.1"/>
    </source>
</evidence>
<keyword evidence="6 10" id="KW-0812">Transmembrane</keyword>
<dbReference type="InterPro" id="IPR010065">
    <property type="entry name" value="AA_ABC_transptr_permease_3TM"/>
</dbReference>
<evidence type="ECO:0000256" key="6">
    <source>
        <dbReference type="ARBA" id="ARBA00022692"/>
    </source>
</evidence>
<evidence type="ECO:0000256" key="8">
    <source>
        <dbReference type="ARBA" id="ARBA00022989"/>
    </source>
</evidence>
<accession>A0A370L5E6</accession>
<keyword evidence="7" id="KW-0029">Amino-acid transport</keyword>
<dbReference type="PANTHER" id="PTHR30614">
    <property type="entry name" value="MEMBRANE COMPONENT OF AMINO ACID ABC TRANSPORTER"/>
    <property type="match status" value="1"/>
</dbReference>
<evidence type="ECO:0000256" key="2">
    <source>
        <dbReference type="ARBA" id="ARBA00004429"/>
    </source>
</evidence>
<dbReference type="AlphaFoldDB" id="A0A370L5E6"/>
<keyword evidence="13" id="KW-1185">Reference proteome</keyword>
<comment type="subcellular location">
    <subcellularLocation>
        <location evidence="2">Cell inner membrane</location>
        <topology evidence="2">Multi-pass membrane protein</topology>
    </subcellularLocation>
    <subcellularLocation>
        <location evidence="10">Cell membrane</location>
        <topology evidence="10">Multi-pass membrane protein</topology>
    </subcellularLocation>
</comment>
<keyword evidence="9 10" id="KW-0472">Membrane</keyword>
<evidence type="ECO:0000256" key="10">
    <source>
        <dbReference type="RuleBase" id="RU363032"/>
    </source>
</evidence>
<dbReference type="GO" id="GO:0006865">
    <property type="term" value="P:amino acid transport"/>
    <property type="evidence" value="ECO:0007669"/>
    <property type="project" value="UniProtKB-KW"/>
</dbReference>
<reference evidence="13" key="1">
    <citation type="submission" date="2018-07" db="EMBL/GenBank/DDBJ databases">
        <authorList>
            <person name="Safronova V.I."/>
            <person name="Chirak E.R."/>
            <person name="Sazanova A.L."/>
        </authorList>
    </citation>
    <scope>NUCLEOTIDE SEQUENCE [LARGE SCALE GENOMIC DNA]</scope>
    <source>
        <strain evidence="13">RCAM04685</strain>
    </source>
</reference>
<proteinExistence type="inferred from homology"/>
<dbReference type="Proteomes" id="UP000255207">
    <property type="component" value="Unassembled WGS sequence"/>
</dbReference>
<dbReference type="OrthoDB" id="9814550at2"/>
<dbReference type="InterPro" id="IPR035906">
    <property type="entry name" value="MetI-like_sf"/>
</dbReference>
<dbReference type="GO" id="GO:0022857">
    <property type="term" value="F:transmembrane transporter activity"/>
    <property type="evidence" value="ECO:0007669"/>
    <property type="project" value="InterPro"/>
</dbReference>
<evidence type="ECO:0000256" key="4">
    <source>
        <dbReference type="ARBA" id="ARBA00022448"/>
    </source>
</evidence>
<keyword evidence="5" id="KW-1003">Cell membrane</keyword>
<dbReference type="Gene3D" id="1.10.3720.10">
    <property type="entry name" value="MetI-like"/>
    <property type="match status" value="1"/>
</dbReference>